<protein>
    <submittedName>
        <fullName evidence="1">Uncharacterized protein</fullName>
    </submittedName>
</protein>
<accession>A0A2A9HHD6</accession>
<keyword evidence="2" id="KW-1185">Reference proteome</keyword>
<sequence>MPGSGGTPGPTIAQLNRQIEAIDREVQRLLLQAGEQPTPAQALRILELLAERSRLAQLRDALAGRPGTDY</sequence>
<evidence type="ECO:0000313" key="2">
    <source>
        <dbReference type="Proteomes" id="UP000223071"/>
    </source>
</evidence>
<organism evidence="1 2">
    <name type="scientific">Tepidiforma thermophila (strain KCTC 52669 / CGMCC 1.13589 / G233)</name>
    <dbReference type="NCBI Taxonomy" id="2761530"/>
    <lineage>
        <taxon>Bacteria</taxon>
        <taxon>Bacillati</taxon>
        <taxon>Chloroflexota</taxon>
        <taxon>Tepidiformia</taxon>
        <taxon>Tepidiformales</taxon>
        <taxon>Tepidiformaceae</taxon>
        <taxon>Tepidiforma</taxon>
    </lineage>
</organism>
<dbReference type="Proteomes" id="UP000223071">
    <property type="component" value="Unassembled WGS sequence"/>
</dbReference>
<proteinExistence type="predicted"/>
<gene>
    <name evidence="1" type="ORF">A9A59_2706</name>
</gene>
<evidence type="ECO:0000313" key="1">
    <source>
        <dbReference type="EMBL" id="PFG75437.1"/>
    </source>
</evidence>
<dbReference type="RefSeq" id="WP_133117635.1">
    <property type="nucleotide sequence ID" value="NZ_PDJQ01000001.1"/>
</dbReference>
<dbReference type="EMBL" id="PDJQ01000001">
    <property type="protein sequence ID" value="PFG75437.1"/>
    <property type="molecule type" value="Genomic_DNA"/>
</dbReference>
<name>A0A2A9HHD6_TEPT2</name>
<comment type="caution">
    <text evidence="1">The sequence shown here is derived from an EMBL/GenBank/DDBJ whole genome shotgun (WGS) entry which is preliminary data.</text>
</comment>
<dbReference type="AlphaFoldDB" id="A0A2A9HHD6"/>
<reference evidence="1 2" key="1">
    <citation type="submission" date="2017-09" db="EMBL/GenBank/DDBJ databases">
        <title>Sequencing the genomes of two abundant thermophiles in Great Basin hot springs: Thermocrinis jamiesonii and novel Chloroflexi Thermoflexus hugenholtzii.</title>
        <authorList>
            <person name="Hedlund B."/>
        </authorList>
    </citation>
    <scope>NUCLEOTIDE SEQUENCE [LARGE SCALE GENOMIC DNA]</scope>
    <source>
        <strain evidence="1 2">G233</strain>
    </source>
</reference>